<protein>
    <recommendedName>
        <fullName evidence="5">AAA+ ATPase domain-containing protein</fullName>
    </recommendedName>
</protein>
<evidence type="ECO:0000256" key="2">
    <source>
        <dbReference type="ARBA" id="ARBA00022737"/>
    </source>
</evidence>
<dbReference type="CDD" id="cd00009">
    <property type="entry name" value="AAA"/>
    <property type="match status" value="1"/>
</dbReference>
<dbReference type="SUPFAM" id="SSF50998">
    <property type="entry name" value="Quinoprotein alcohol dehydrogenase-like"/>
    <property type="match status" value="1"/>
</dbReference>
<evidence type="ECO:0000256" key="3">
    <source>
        <dbReference type="PROSITE-ProRule" id="PRU00221"/>
    </source>
</evidence>
<evidence type="ECO:0000259" key="5">
    <source>
        <dbReference type="SMART" id="SM00382"/>
    </source>
</evidence>
<dbReference type="InterPro" id="IPR003593">
    <property type="entry name" value="AAA+_ATPase"/>
</dbReference>
<proteinExistence type="predicted"/>
<dbReference type="PANTHER" id="PTHR19871">
    <property type="entry name" value="BETA TRANSDUCIN-RELATED PROTEIN"/>
    <property type="match status" value="1"/>
</dbReference>
<dbReference type="Gene3D" id="2.130.10.10">
    <property type="entry name" value="YVTN repeat-like/Quinoprotein amine dehydrogenase"/>
    <property type="match status" value="2"/>
</dbReference>
<organism evidence="6 7">
    <name type="scientific">Acyrthosiphon pisum</name>
    <name type="common">Pea aphid</name>
    <dbReference type="NCBI Taxonomy" id="7029"/>
    <lineage>
        <taxon>Eukaryota</taxon>
        <taxon>Metazoa</taxon>
        <taxon>Ecdysozoa</taxon>
        <taxon>Arthropoda</taxon>
        <taxon>Hexapoda</taxon>
        <taxon>Insecta</taxon>
        <taxon>Pterygota</taxon>
        <taxon>Neoptera</taxon>
        <taxon>Paraneoptera</taxon>
        <taxon>Hemiptera</taxon>
        <taxon>Sternorrhyncha</taxon>
        <taxon>Aphidomorpha</taxon>
        <taxon>Aphidoidea</taxon>
        <taxon>Aphididae</taxon>
        <taxon>Macrosiphini</taxon>
        <taxon>Acyrthosiphon</taxon>
    </lineage>
</organism>
<keyword evidence="1 3" id="KW-0853">WD repeat</keyword>
<evidence type="ECO:0000313" key="7">
    <source>
        <dbReference type="Proteomes" id="UP000007819"/>
    </source>
</evidence>
<evidence type="ECO:0000313" key="6">
    <source>
        <dbReference type="EnsemblMetazoa" id="XP_008190202.1"/>
    </source>
</evidence>
<dbReference type="GO" id="GO:0016887">
    <property type="term" value="F:ATP hydrolysis activity"/>
    <property type="evidence" value="ECO:0007669"/>
    <property type="project" value="InterPro"/>
</dbReference>
<dbReference type="InterPro" id="IPR011047">
    <property type="entry name" value="Quinoprotein_ADH-like_sf"/>
</dbReference>
<accession>A0A8R2BB07</accession>
<dbReference type="EnsemblMetazoa" id="XM_008191980.3">
    <property type="protein sequence ID" value="XP_008190202.1"/>
    <property type="gene ID" value="LOC100164471"/>
</dbReference>
<dbReference type="Gene3D" id="3.40.50.300">
    <property type="entry name" value="P-loop containing nucleotide triphosphate hydrolases"/>
    <property type="match status" value="1"/>
</dbReference>
<reference evidence="7" key="1">
    <citation type="submission" date="2010-06" db="EMBL/GenBank/DDBJ databases">
        <authorList>
            <person name="Jiang H."/>
            <person name="Abraham K."/>
            <person name="Ali S."/>
            <person name="Alsbrooks S.L."/>
            <person name="Anim B.N."/>
            <person name="Anosike U.S."/>
            <person name="Attaway T."/>
            <person name="Bandaranaike D.P."/>
            <person name="Battles P.K."/>
            <person name="Bell S.N."/>
            <person name="Bell A.V."/>
            <person name="Beltran B."/>
            <person name="Bickham C."/>
            <person name="Bustamante Y."/>
            <person name="Caleb T."/>
            <person name="Canada A."/>
            <person name="Cardenas V."/>
            <person name="Carter K."/>
            <person name="Chacko J."/>
            <person name="Chandrabose M.N."/>
            <person name="Chavez D."/>
            <person name="Chavez A."/>
            <person name="Chen L."/>
            <person name="Chu H.-S."/>
            <person name="Claassen K.J."/>
            <person name="Cockrell R."/>
            <person name="Collins M."/>
            <person name="Cooper J.A."/>
            <person name="Cree A."/>
            <person name="Curry S.M."/>
            <person name="Da Y."/>
            <person name="Dao M.D."/>
            <person name="Das B."/>
            <person name="Davila M.-L."/>
            <person name="Davy-Carroll L."/>
            <person name="Denson S."/>
            <person name="Dinh H."/>
            <person name="Ebong V.E."/>
            <person name="Edwards J.R."/>
            <person name="Egan A."/>
            <person name="El-Daye J."/>
            <person name="Escobedo L."/>
            <person name="Fernandez S."/>
            <person name="Fernando P.R."/>
            <person name="Flagg N."/>
            <person name="Forbes L.D."/>
            <person name="Fowler R.G."/>
            <person name="Fu Q."/>
            <person name="Gabisi R.A."/>
            <person name="Ganer J."/>
            <person name="Garbino Pronczuk A."/>
            <person name="Garcia R.M."/>
            <person name="Garner T."/>
            <person name="Garrett T.E."/>
            <person name="Gonzalez D.A."/>
            <person name="Hamid H."/>
            <person name="Hawkins E.S."/>
            <person name="Hirani K."/>
            <person name="Hogues M.E."/>
            <person name="Hollins B."/>
            <person name="Hsiao C.-H."/>
            <person name="Jabil R."/>
            <person name="James M.L."/>
            <person name="Jhangiani S.N."/>
            <person name="Johnson B."/>
            <person name="Johnson Q."/>
            <person name="Joshi V."/>
            <person name="Kalu J.B."/>
            <person name="Kam C."/>
            <person name="Kashfia A."/>
            <person name="Keebler J."/>
            <person name="Kisamo H."/>
            <person name="Kovar C.L."/>
            <person name="Lago L.A."/>
            <person name="Lai C.-Y."/>
            <person name="Laidlaw J."/>
            <person name="Lara F."/>
            <person name="Le T.-K."/>
            <person name="Lee S.L."/>
            <person name="Legall F.H."/>
            <person name="Lemon S.J."/>
            <person name="Lewis L.R."/>
            <person name="Li B."/>
            <person name="Liu Y."/>
            <person name="Liu Y.-S."/>
            <person name="Lopez J."/>
            <person name="Lozado R.J."/>
            <person name="Lu J."/>
            <person name="Madu R.C."/>
            <person name="Maheshwari M."/>
            <person name="Maheshwari R."/>
            <person name="Malloy K."/>
            <person name="Martinez E."/>
            <person name="Mathew T."/>
            <person name="Mercado I.C."/>
            <person name="Mercado C."/>
            <person name="Meyer B."/>
            <person name="Montgomery K."/>
            <person name="Morgan M.B."/>
            <person name="Munidasa M."/>
            <person name="Nazareth L.V."/>
            <person name="Nelson J."/>
            <person name="Ng B.M."/>
            <person name="Nguyen N.B."/>
            <person name="Nguyen P.Q."/>
            <person name="Nguyen T."/>
            <person name="Obregon M."/>
            <person name="Okwuonu G.O."/>
            <person name="Onwere C.G."/>
            <person name="Orozco G."/>
            <person name="Parra A."/>
            <person name="Patel S."/>
            <person name="Patil S."/>
            <person name="Perez A."/>
            <person name="Perez Y."/>
            <person name="Pham C."/>
            <person name="Primus E.L."/>
            <person name="Pu L.-L."/>
            <person name="Puazo M."/>
            <person name="Qin X."/>
            <person name="Quiroz J.B."/>
            <person name="Reese J."/>
            <person name="Richards S."/>
            <person name="Rives C.M."/>
            <person name="Robberts R."/>
            <person name="Ruiz S.J."/>
            <person name="Ruiz M.J."/>
            <person name="Santibanez J."/>
            <person name="Schneider B.W."/>
            <person name="Sisson I."/>
            <person name="Smith M."/>
            <person name="Sodergren E."/>
            <person name="Song X.-Z."/>
            <person name="Song B.B."/>
            <person name="Summersgill H."/>
            <person name="Thelus R."/>
            <person name="Thornton R.D."/>
            <person name="Trejos Z.Y."/>
            <person name="Usmani K."/>
            <person name="Vattathil S."/>
            <person name="Villasana D."/>
            <person name="Walker D.L."/>
            <person name="Wang S."/>
            <person name="Wang K."/>
            <person name="White C.S."/>
            <person name="Williams A.C."/>
            <person name="Williamson J."/>
            <person name="Wilson K."/>
            <person name="Woghiren I.O."/>
            <person name="Woodworth J.R."/>
            <person name="Worley K.C."/>
            <person name="Wright R.A."/>
            <person name="Wu W."/>
            <person name="Young L."/>
            <person name="Zhang L."/>
            <person name="Zhang J."/>
            <person name="Zhu Y."/>
            <person name="Muzny D.M."/>
            <person name="Weinstock G."/>
            <person name="Gibbs R.A."/>
        </authorList>
    </citation>
    <scope>NUCLEOTIDE SEQUENCE [LARGE SCALE GENOMIC DNA]</scope>
    <source>
        <strain evidence="7">LSR1</strain>
    </source>
</reference>
<dbReference type="PROSITE" id="PS50082">
    <property type="entry name" value="WD_REPEATS_2"/>
    <property type="match status" value="1"/>
</dbReference>
<dbReference type="SMART" id="SM00382">
    <property type="entry name" value="AAA"/>
    <property type="match status" value="1"/>
</dbReference>
<reference evidence="6" key="2">
    <citation type="submission" date="2022-06" db="UniProtKB">
        <authorList>
            <consortium name="EnsemblMetazoa"/>
        </authorList>
    </citation>
    <scope>IDENTIFICATION</scope>
</reference>
<dbReference type="InterPro" id="IPR027417">
    <property type="entry name" value="P-loop_NTPase"/>
</dbReference>
<sequence length="1333" mass="148422">MGNYCSSKQKDGGGGSDEYLQKARYKKTQRKADKSTNVISVPKKGKILPAVSAVGTTTATNSSKAAVVPNCNVGGVTFIIPRIEQPDDQLTATTIVCKPFEPNNISSSIVDKTPEKCFAFILPDELKSVSTETKKLLLGVFEPTANQKTNKIIVYICVPDNKGFPDERQSLYKTVLPAIRSKCTKIGYELHVVDLYCDHQQQQEYGQLDTAVRLAELRRQNRVGHVVPIVFVDDSLGPPVLPHVMTKQDFDLARSKTPDANKLIEKWYTLDAQKNHYELRNEMMFETTFETQEADEKLWHDEKVQLQIALMKVFDSKSLRSGYVEQVFQQEVRNEIILNAELAKRSVWIINNYDVVSGHKCKTTAVETKKRLEQLSKQLKNELPETNIIFYESANAPEFLKKIGSVLTTIVESVEKEREKQEPTYGVSWLLLEELRIQAWFGYNAAKRAVRRDDAMERAKKYLIDADAGYPLILYGPSGSGKTTVMAAITKHCHLWNSDAAVVVRFANASAYSSSLEQTLHSLVVQLNLLDSGKCIWFKHDVQLYSEQIIRLLGSIGSKRPVTLIVDGVDRFENNLVDWIPQSLPNNVKIVVSASEPSEHLNRLRQTIKTQDSYIRIANMTDEQIDSLLSAAIIRPIGGGGGEMNKTDGKLVAAKTPFEIQVSLLCSKIRNSKQPPSSEKWVEAIFDNVESHLGKDKVSSVIGHMCATRYGLLDSEIVELLSSENEFRVSDLSAAVISPPAGLFWAMFNELMSSFLYWFKTDRYATVRWKNAVVAEAAGRRYSESIQRINKKMISYYDDQVVAMVEDDSGKKSLPKRRKLDECTQLTDKAETIKKFFSDLDWVLEKLNNGSVLQLLDELSAHAQDPQARFLKDFLSFAMPAVMDNGNQLFSQMSLYQPAADRYRALMDAPPFPTLMPLVLTDAATAASQLSESAAQLSDGAGAAGKFDLVKRFNDDANYVITVSTGRKEISVWDVHTCMRVRTLKGILHPTALKLIDNQRCIVLCERKLIVINLATGKVISKLKGVMNQNMPYFGLHSSSKIVALARSRMHVNLIDIETGTIEAYFKAGEDRFLNSLLVSGNGRVMVCGDETQKPFPLLVWNLTSRQLMYDLRIPFHEFVTRLAAITYEGHYVCCVAQEVDEPGPNFIVVYDLQSGTLFKKWKPGMNCVALDISSKDGCVLSGHENGHICIWDLTTGNCRWTLSGHVAPVTSLRLDPAGGSFVSLDTHARDRTIKLWNVTTGQLVSEFTPVNPITAFEILPGGEFVVVASLGSAHPTVLQLRGPQKSTDEQTTTTTTYGGETTLEVDLSLDFRDDAAAAAASVPVPTSAAVSR</sequence>
<dbReference type="OrthoDB" id="2325716at2759"/>
<feature type="domain" description="AAA+ ATPase" evidence="5">
    <location>
        <begin position="468"/>
        <end position="731"/>
    </location>
</feature>
<dbReference type="SMART" id="SM00320">
    <property type="entry name" value="WD40"/>
    <property type="match status" value="3"/>
</dbReference>
<dbReference type="InterPro" id="IPR001680">
    <property type="entry name" value="WD40_rpt"/>
</dbReference>
<evidence type="ECO:0000256" key="4">
    <source>
        <dbReference type="SAM" id="MobiDB-lite"/>
    </source>
</evidence>
<dbReference type="SUPFAM" id="SSF52540">
    <property type="entry name" value="P-loop containing nucleoside triphosphate hydrolases"/>
    <property type="match status" value="1"/>
</dbReference>
<dbReference type="PANTHER" id="PTHR19871:SF37">
    <property type="entry name" value="GH25853P"/>
    <property type="match status" value="1"/>
</dbReference>
<evidence type="ECO:0000256" key="1">
    <source>
        <dbReference type="ARBA" id="ARBA00022574"/>
    </source>
</evidence>
<keyword evidence="7" id="KW-1185">Reference proteome</keyword>
<feature type="region of interest" description="Disordered" evidence="4">
    <location>
        <begin position="1"/>
        <end position="34"/>
    </location>
</feature>
<dbReference type="InterPro" id="IPR015943">
    <property type="entry name" value="WD40/YVTN_repeat-like_dom_sf"/>
</dbReference>
<dbReference type="GeneID" id="100164471"/>
<dbReference type="Pfam" id="PF25469">
    <property type="entry name" value="WHD_NWD1"/>
    <property type="match status" value="1"/>
</dbReference>
<dbReference type="InterPro" id="IPR057588">
    <property type="entry name" value="NWD1/2-like_WH"/>
</dbReference>
<dbReference type="Proteomes" id="UP000007819">
    <property type="component" value="Chromosome A2"/>
</dbReference>
<dbReference type="InterPro" id="IPR049945">
    <property type="entry name" value="AAA_22"/>
</dbReference>
<feature type="repeat" description="WD" evidence="3">
    <location>
        <begin position="1203"/>
        <end position="1247"/>
    </location>
</feature>
<dbReference type="InterPro" id="IPR052752">
    <property type="entry name" value="NACHT-WD_repeat"/>
</dbReference>
<dbReference type="Pfam" id="PF00400">
    <property type="entry name" value="WD40"/>
    <property type="match status" value="1"/>
</dbReference>
<dbReference type="Pfam" id="PF13401">
    <property type="entry name" value="AAA_22"/>
    <property type="match status" value="1"/>
</dbReference>
<keyword evidence="2" id="KW-0677">Repeat</keyword>
<name>A0A8R2BB07_ACYPI</name>
<dbReference type="RefSeq" id="XP_008190202.1">
    <property type="nucleotide sequence ID" value="XM_008191980.2"/>
</dbReference>